<dbReference type="PANTHER" id="PTHR13596:SF0">
    <property type="entry name" value="SI:CH211-39K3.2-RELATED"/>
    <property type="match status" value="1"/>
</dbReference>
<dbReference type="Pfam" id="PF04419">
    <property type="entry name" value="SERF-like_N"/>
    <property type="match status" value="1"/>
</dbReference>
<dbReference type="OMA" id="NRDADIM"/>
<evidence type="ECO:0000313" key="5">
    <source>
        <dbReference type="Proteomes" id="UP000494040"/>
    </source>
</evidence>
<dbReference type="EnsemblMetazoa" id="XM_014395515.2">
    <property type="protein sequence ID" value="XP_014251001.1"/>
    <property type="gene ID" value="LOC106667524"/>
</dbReference>
<proteinExistence type="inferred from homology"/>
<dbReference type="Proteomes" id="UP000494040">
    <property type="component" value="Unassembled WGS sequence"/>
</dbReference>
<protein>
    <recommendedName>
        <fullName evidence="3">Small EDRK-rich factor-like N-terminal domain-containing protein</fullName>
    </recommendedName>
</protein>
<sequence length="65" mass="7463">MARGNQRDLAREKNQKKQKELERRKGANEKGTNCGLSLEQRKQRDADAMREKQKKAMSSKGSDTN</sequence>
<dbReference type="GO" id="GO:0005829">
    <property type="term" value="C:cytosol"/>
    <property type="evidence" value="ECO:0007669"/>
    <property type="project" value="TreeGrafter"/>
</dbReference>
<dbReference type="PANTHER" id="PTHR13596">
    <property type="entry name" value="SMALL EDRK-RICH FACTOR 1"/>
    <property type="match status" value="1"/>
</dbReference>
<dbReference type="InterPro" id="IPR040211">
    <property type="entry name" value="SERF1/2-like"/>
</dbReference>
<dbReference type="AlphaFoldDB" id="A0A8I6RU82"/>
<feature type="compositionally biased region" description="Basic and acidic residues" evidence="2">
    <location>
        <begin position="39"/>
        <end position="51"/>
    </location>
</feature>
<dbReference type="EnsemblMetazoa" id="XM_014395518.2">
    <property type="protein sequence ID" value="XP_014251004.1"/>
    <property type="gene ID" value="LOC106667524"/>
</dbReference>
<dbReference type="InterPro" id="IPR007513">
    <property type="entry name" value="SERF-like_N"/>
</dbReference>
<comment type="similarity">
    <text evidence="1">Belongs to the SERF family.</text>
</comment>
<feature type="domain" description="Small EDRK-rich factor-like N-terminal" evidence="3">
    <location>
        <begin position="1"/>
        <end position="42"/>
    </location>
</feature>
<keyword evidence="5" id="KW-1185">Reference proteome</keyword>
<dbReference type="KEGG" id="clec:106667524"/>
<dbReference type="EnsemblMetazoa" id="XM_014395516.2">
    <property type="protein sequence ID" value="XP_014251002.1"/>
    <property type="gene ID" value="LOC106667524"/>
</dbReference>
<feature type="region of interest" description="Disordered" evidence="2">
    <location>
        <begin position="1"/>
        <end position="65"/>
    </location>
</feature>
<reference evidence="4" key="1">
    <citation type="submission" date="2022-01" db="UniProtKB">
        <authorList>
            <consortium name="EnsemblMetazoa"/>
        </authorList>
    </citation>
    <scope>IDENTIFICATION</scope>
</reference>
<organism evidence="4 5">
    <name type="scientific">Cimex lectularius</name>
    <name type="common">Bed bug</name>
    <name type="synonym">Acanthia lectularia</name>
    <dbReference type="NCBI Taxonomy" id="79782"/>
    <lineage>
        <taxon>Eukaryota</taxon>
        <taxon>Metazoa</taxon>
        <taxon>Ecdysozoa</taxon>
        <taxon>Arthropoda</taxon>
        <taxon>Hexapoda</taxon>
        <taxon>Insecta</taxon>
        <taxon>Pterygota</taxon>
        <taxon>Neoptera</taxon>
        <taxon>Paraneoptera</taxon>
        <taxon>Hemiptera</taxon>
        <taxon>Heteroptera</taxon>
        <taxon>Panheteroptera</taxon>
        <taxon>Cimicomorpha</taxon>
        <taxon>Cimicidae</taxon>
        <taxon>Cimex</taxon>
    </lineage>
</organism>
<dbReference type="OrthoDB" id="18018at2759"/>
<evidence type="ECO:0000313" key="4">
    <source>
        <dbReference type="EnsemblMetazoa" id="XP_014251001.1"/>
    </source>
</evidence>
<accession>A0A8I6RU82</accession>
<gene>
    <name evidence="4" type="primary">106667524</name>
</gene>
<evidence type="ECO:0000256" key="1">
    <source>
        <dbReference type="ARBA" id="ARBA00007309"/>
    </source>
</evidence>
<evidence type="ECO:0000259" key="3">
    <source>
        <dbReference type="Pfam" id="PF04419"/>
    </source>
</evidence>
<dbReference type="EnsemblMetazoa" id="XM_014395514.2">
    <property type="protein sequence ID" value="XP_014251000.1"/>
    <property type="gene ID" value="LOC106667524"/>
</dbReference>
<name>A0A8I6RU82_CIMLE</name>
<evidence type="ECO:0000256" key="2">
    <source>
        <dbReference type="SAM" id="MobiDB-lite"/>
    </source>
</evidence>
<feature type="compositionally biased region" description="Basic and acidic residues" evidence="2">
    <location>
        <begin position="1"/>
        <end position="28"/>
    </location>
</feature>